<accession>A0A2N0NY40</accession>
<gene>
    <name evidence="1" type="ORF">RhiirA5_300102</name>
</gene>
<evidence type="ECO:0008006" key="3">
    <source>
        <dbReference type="Google" id="ProtNLM"/>
    </source>
</evidence>
<dbReference type="AlphaFoldDB" id="A0A2N0NY40"/>
<dbReference type="VEuPathDB" id="FungiDB:FUN_020288"/>
<dbReference type="VEuPathDB" id="FungiDB:RhiirA1_395732"/>
<dbReference type="EMBL" id="LLXJ01002164">
    <property type="protein sequence ID" value="PKB99490.1"/>
    <property type="molecule type" value="Genomic_DNA"/>
</dbReference>
<protein>
    <recommendedName>
        <fullName evidence="3">SWIM-type domain-containing protein</fullName>
    </recommendedName>
</protein>
<sequence>MYEFCYTNSLISLWSYLWTEWYSESKWTLWAHSLCENMISVLKMTMFVEGHWKTIKRDFLYKFFRPRMDLVTYILMKNVVVHQQRKLQQINLGREKPDWIKDFKSQWKILSNRPITNTYITDIDNWICECSYYLTNCFNICKHLVQQKGIMPVEFFANIKRNCPPPFLIENNPLPCINNEQNFHDESYIMDELLEDNELFDELINTTRKALFLLEEQKLAGNIKWCKAVKKLFNPIIKLVEDVEHYQNKRTMPLTWKGHTDNTRYLQ</sequence>
<proteinExistence type="predicted"/>
<evidence type="ECO:0000313" key="1">
    <source>
        <dbReference type="EMBL" id="PKB99490.1"/>
    </source>
</evidence>
<name>A0A2N0NY40_9GLOM</name>
<reference evidence="1 2" key="2">
    <citation type="submission" date="2017-09" db="EMBL/GenBank/DDBJ databases">
        <title>Extensive intraspecific genome diversity in a model arbuscular mycorrhizal fungus.</title>
        <authorList>
            <person name="Chen E.C."/>
            <person name="Morin E."/>
            <person name="Beaudet D."/>
            <person name="Noel J."/>
            <person name="Ndikumana S."/>
            <person name="Charron P."/>
            <person name="St-Onge C."/>
            <person name="Giorgi J."/>
            <person name="Grigoriev I.V."/>
            <person name="Roux C."/>
            <person name="Martin F.M."/>
            <person name="Corradi N."/>
        </authorList>
    </citation>
    <scope>NUCLEOTIDE SEQUENCE [LARGE SCALE GENOMIC DNA]</scope>
    <source>
        <strain evidence="1 2">A5</strain>
    </source>
</reference>
<organism evidence="1 2">
    <name type="scientific">Rhizophagus irregularis</name>
    <dbReference type="NCBI Taxonomy" id="588596"/>
    <lineage>
        <taxon>Eukaryota</taxon>
        <taxon>Fungi</taxon>
        <taxon>Fungi incertae sedis</taxon>
        <taxon>Mucoromycota</taxon>
        <taxon>Glomeromycotina</taxon>
        <taxon>Glomeromycetes</taxon>
        <taxon>Glomerales</taxon>
        <taxon>Glomeraceae</taxon>
        <taxon>Rhizophagus</taxon>
    </lineage>
</organism>
<evidence type="ECO:0000313" key="2">
    <source>
        <dbReference type="Proteomes" id="UP000232722"/>
    </source>
</evidence>
<dbReference type="Proteomes" id="UP000232722">
    <property type="component" value="Unassembled WGS sequence"/>
</dbReference>
<comment type="caution">
    <text evidence="1">The sequence shown here is derived from an EMBL/GenBank/DDBJ whole genome shotgun (WGS) entry which is preliminary data.</text>
</comment>
<reference evidence="1 2" key="1">
    <citation type="submission" date="2016-04" db="EMBL/GenBank/DDBJ databases">
        <title>Genome analyses suggest a sexual origin of heterokaryosis in a supposedly ancient asexual fungus.</title>
        <authorList>
            <person name="Ropars J."/>
            <person name="Sedzielewska K."/>
            <person name="Noel J."/>
            <person name="Charron P."/>
            <person name="Farinelli L."/>
            <person name="Marton T."/>
            <person name="Kruger M."/>
            <person name="Pelin A."/>
            <person name="Brachmann A."/>
            <person name="Corradi N."/>
        </authorList>
    </citation>
    <scope>NUCLEOTIDE SEQUENCE [LARGE SCALE GENOMIC DNA]</scope>
    <source>
        <strain evidence="1 2">A5</strain>
    </source>
</reference>
<dbReference type="VEuPathDB" id="FungiDB:RhiirFUN_006363"/>